<keyword evidence="3" id="KW-1185">Reference proteome</keyword>
<reference evidence="3" key="1">
    <citation type="journal article" date="2015" name="Nat. Genet.">
        <title>The genome and transcriptome of the zoonotic hookworm Ancylostoma ceylanicum identify infection-specific gene families.</title>
        <authorList>
            <person name="Schwarz E.M."/>
            <person name="Hu Y."/>
            <person name="Antoshechkin I."/>
            <person name="Miller M.M."/>
            <person name="Sternberg P.W."/>
            <person name="Aroian R.V."/>
        </authorList>
    </citation>
    <scope>NUCLEOTIDE SEQUENCE</scope>
    <source>
        <strain evidence="3">HY135</strain>
    </source>
</reference>
<name>A0A016WRP5_9BILA</name>
<organism evidence="2 3">
    <name type="scientific">Ancylostoma ceylanicum</name>
    <dbReference type="NCBI Taxonomy" id="53326"/>
    <lineage>
        <taxon>Eukaryota</taxon>
        <taxon>Metazoa</taxon>
        <taxon>Ecdysozoa</taxon>
        <taxon>Nematoda</taxon>
        <taxon>Chromadorea</taxon>
        <taxon>Rhabditida</taxon>
        <taxon>Rhabditina</taxon>
        <taxon>Rhabditomorpha</taxon>
        <taxon>Strongyloidea</taxon>
        <taxon>Ancylostomatidae</taxon>
        <taxon>Ancylostomatinae</taxon>
        <taxon>Ancylostoma</taxon>
    </lineage>
</organism>
<feature type="compositionally biased region" description="Basic and acidic residues" evidence="1">
    <location>
        <begin position="36"/>
        <end position="46"/>
    </location>
</feature>
<comment type="caution">
    <text evidence="2">The sequence shown here is derived from an EMBL/GenBank/DDBJ whole genome shotgun (WGS) entry which is preliminary data.</text>
</comment>
<accession>A0A016WRP5</accession>
<dbReference type="EMBL" id="JARK01000160">
    <property type="protein sequence ID" value="EYC41678.1"/>
    <property type="molecule type" value="Genomic_DNA"/>
</dbReference>
<evidence type="ECO:0000256" key="1">
    <source>
        <dbReference type="SAM" id="MobiDB-lite"/>
    </source>
</evidence>
<feature type="region of interest" description="Disordered" evidence="1">
    <location>
        <begin position="16"/>
        <end position="46"/>
    </location>
</feature>
<gene>
    <name evidence="2" type="primary">Acey_s0560.g3474</name>
    <name evidence="2" type="ORF">Y032_0560g3474</name>
</gene>
<feature type="compositionally biased region" description="Polar residues" evidence="1">
    <location>
        <begin position="26"/>
        <end position="35"/>
    </location>
</feature>
<dbReference type="AlphaFoldDB" id="A0A016WRP5"/>
<evidence type="ECO:0000313" key="3">
    <source>
        <dbReference type="Proteomes" id="UP000024635"/>
    </source>
</evidence>
<sequence length="69" mass="7820">MRSESWRSDVFKVPKNQFVGGKPHKTAQNGLSEENSMWKENGENPTEKGTELAMMILKSEKLTIAPRLT</sequence>
<protein>
    <submittedName>
        <fullName evidence="2">Uncharacterized protein</fullName>
    </submittedName>
</protein>
<evidence type="ECO:0000313" key="2">
    <source>
        <dbReference type="EMBL" id="EYC41678.1"/>
    </source>
</evidence>
<proteinExistence type="predicted"/>
<dbReference type="Proteomes" id="UP000024635">
    <property type="component" value="Unassembled WGS sequence"/>
</dbReference>